<sequence length="129" mass="13918">MKKILTLSACLAILLSGCGAPTASQSAISNNSKFVALGSLGSRIVQCTALQENTLPDGRLEVRANILNLVNKRVDLQINCIFKGAQGFSTGDETPFQTLILDETAQETITFTSLNDKAKDYTVRVRLAR</sequence>
<name>A0A383C4Z2_9ZZZZ</name>
<reference evidence="1" key="1">
    <citation type="submission" date="2018-05" db="EMBL/GenBank/DDBJ databases">
        <authorList>
            <person name="Lanie J.A."/>
            <person name="Ng W.-L."/>
            <person name="Kazmierczak K.M."/>
            <person name="Andrzejewski T.M."/>
            <person name="Davidsen T.M."/>
            <person name="Wayne K.J."/>
            <person name="Tettelin H."/>
            <person name="Glass J.I."/>
            <person name="Rusch D."/>
            <person name="Podicherti R."/>
            <person name="Tsui H.-C.T."/>
            <person name="Winkler M.E."/>
        </authorList>
    </citation>
    <scope>NUCLEOTIDE SEQUENCE</scope>
</reference>
<dbReference type="AlphaFoldDB" id="A0A383C4Z2"/>
<proteinExistence type="predicted"/>
<protein>
    <recommendedName>
        <fullName evidence="2">DUF1425 domain-containing protein</fullName>
    </recommendedName>
</protein>
<dbReference type="InterPro" id="IPR010824">
    <property type="entry name" value="DUF1425"/>
</dbReference>
<organism evidence="1">
    <name type="scientific">marine metagenome</name>
    <dbReference type="NCBI Taxonomy" id="408172"/>
    <lineage>
        <taxon>unclassified sequences</taxon>
        <taxon>metagenomes</taxon>
        <taxon>ecological metagenomes</taxon>
    </lineage>
</organism>
<evidence type="ECO:0008006" key="2">
    <source>
        <dbReference type="Google" id="ProtNLM"/>
    </source>
</evidence>
<dbReference type="InterPro" id="IPR038483">
    <property type="entry name" value="YcfL-like_sf"/>
</dbReference>
<evidence type="ECO:0000313" key="1">
    <source>
        <dbReference type="EMBL" id="SVE27506.1"/>
    </source>
</evidence>
<dbReference type="CDD" id="cd09030">
    <property type="entry name" value="DUF1425"/>
    <property type="match status" value="1"/>
</dbReference>
<gene>
    <name evidence="1" type="ORF">METZ01_LOCUS480360</name>
</gene>
<dbReference type="Gene3D" id="2.60.40.3230">
    <property type="match status" value="1"/>
</dbReference>
<dbReference type="PROSITE" id="PS51257">
    <property type="entry name" value="PROKAR_LIPOPROTEIN"/>
    <property type="match status" value="1"/>
</dbReference>
<accession>A0A383C4Z2</accession>
<dbReference type="EMBL" id="UINC01206057">
    <property type="protein sequence ID" value="SVE27506.1"/>
    <property type="molecule type" value="Genomic_DNA"/>
</dbReference>